<dbReference type="PATRIC" id="fig|1423769.4.peg.2936"/>
<reference evidence="1 2" key="1">
    <citation type="journal article" date="2015" name="Genome Announc.">
        <title>Expanding the biotechnology potential of lactobacilli through comparative genomics of 213 strains and associated genera.</title>
        <authorList>
            <person name="Sun Z."/>
            <person name="Harris H.M."/>
            <person name="McCann A."/>
            <person name="Guo C."/>
            <person name="Argimon S."/>
            <person name="Zhang W."/>
            <person name="Yang X."/>
            <person name="Jeffery I.B."/>
            <person name="Cooney J.C."/>
            <person name="Kagawa T.F."/>
            <person name="Liu W."/>
            <person name="Song Y."/>
            <person name="Salvetti E."/>
            <person name="Wrobel A."/>
            <person name="Rasinkangas P."/>
            <person name="Parkhill J."/>
            <person name="Rea M.C."/>
            <person name="O'Sullivan O."/>
            <person name="Ritari J."/>
            <person name="Douillard F.P."/>
            <person name="Paul Ross R."/>
            <person name="Yang R."/>
            <person name="Briner A.E."/>
            <person name="Felis G.E."/>
            <person name="de Vos W.M."/>
            <person name="Barrangou R."/>
            <person name="Klaenhammer T.R."/>
            <person name="Caufield P.W."/>
            <person name="Cui Y."/>
            <person name="Zhang H."/>
            <person name="O'Toole P.W."/>
        </authorList>
    </citation>
    <scope>NUCLEOTIDE SEQUENCE [LARGE SCALE GENOMIC DNA]</scope>
    <source>
        <strain evidence="1 2">DSM 13343</strain>
    </source>
</reference>
<gene>
    <name evidence="1" type="ORF">FD01_GL002725</name>
</gene>
<sequence>MPKAKRSKGVTIMADKTRRYYFAARNEETAHGYEISFVNIPQAQAVGATYEEAVYYSYRVLADFLSHLPKDEAALTAYTHATLPAAKADNVFYSLVSVTPDFDPHKMVTHFTLPQAPPAEIRRKASQLAKLVHHQNKAREAANS</sequence>
<name>A0A0R1RBN0_9LACO</name>
<evidence type="ECO:0000313" key="2">
    <source>
        <dbReference type="Proteomes" id="UP000051790"/>
    </source>
</evidence>
<organism evidence="1 2">
    <name type="scientific">Lacticaseibacillus manihotivorans DSM 13343 = JCM 12514</name>
    <dbReference type="NCBI Taxonomy" id="1423769"/>
    <lineage>
        <taxon>Bacteria</taxon>
        <taxon>Bacillati</taxon>
        <taxon>Bacillota</taxon>
        <taxon>Bacilli</taxon>
        <taxon>Lactobacillales</taxon>
        <taxon>Lactobacillaceae</taxon>
        <taxon>Lacticaseibacillus</taxon>
    </lineage>
</organism>
<evidence type="ECO:0000313" key="1">
    <source>
        <dbReference type="EMBL" id="KRL52138.1"/>
    </source>
</evidence>
<dbReference type="Proteomes" id="UP000051790">
    <property type="component" value="Unassembled WGS sequence"/>
</dbReference>
<dbReference type="AlphaFoldDB" id="A0A0R1RBN0"/>
<dbReference type="EMBL" id="AZEU01000045">
    <property type="protein sequence ID" value="KRL52138.1"/>
    <property type="molecule type" value="Genomic_DNA"/>
</dbReference>
<proteinExistence type="predicted"/>
<protein>
    <submittedName>
        <fullName evidence="1">Uncharacterized protein</fullName>
    </submittedName>
</protein>
<accession>A0A0R1RBN0</accession>
<dbReference type="InterPro" id="IPR035069">
    <property type="entry name" value="TTHA1013/TTHA0281-like"/>
</dbReference>
<dbReference type="SUPFAM" id="SSF143100">
    <property type="entry name" value="TTHA1013/TTHA0281-like"/>
    <property type="match status" value="1"/>
</dbReference>
<comment type="caution">
    <text evidence="1">The sequence shown here is derived from an EMBL/GenBank/DDBJ whole genome shotgun (WGS) entry which is preliminary data.</text>
</comment>
<keyword evidence="2" id="KW-1185">Reference proteome</keyword>